<name>G5JWC6_9STRE</name>
<reference evidence="9 10" key="1">
    <citation type="journal article" date="2014" name="Int. J. Syst. Evol. Microbiol.">
        <title>Phylogenomics and the dynamic genome evolution of the genus Streptococcus.</title>
        <authorList>
            <consortium name="The Broad Institute Genome Sequencing Platform"/>
            <person name="Richards V.P."/>
            <person name="Palmer S.R."/>
            <person name="Pavinski Bitar P.D."/>
            <person name="Qin X."/>
            <person name="Weinstock G.M."/>
            <person name="Highlander S.K."/>
            <person name="Town C.D."/>
            <person name="Burne R.A."/>
            <person name="Stanhope M.J."/>
        </authorList>
    </citation>
    <scope>NUCLEOTIDE SEQUENCE [LARGE SCALE GENOMIC DNA]</scope>
    <source>
        <strain evidence="9 10">NCTC 11558</strain>
    </source>
</reference>
<dbReference type="eggNOG" id="COG0705">
    <property type="taxonomic scope" value="Bacteria"/>
</dbReference>
<evidence type="ECO:0000256" key="2">
    <source>
        <dbReference type="ARBA" id="ARBA00009045"/>
    </source>
</evidence>
<dbReference type="EC" id="3.4.21.-" evidence="9"/>
<dbReference type="OrthoDB" id="9813074at2"/>
<gene>
    <name evidence="9" type="ORF">STRMA_1872</name>
</gene>
<sequence length="221" mass="24626">METFKKYPVTSFLVLLTTLVFLAMQIVYFGAADRPAAILNFGGMYGNLVIQSPDQLWRLVTPIFVHIGWEHFLFNTLILYFIGQLAESIWGSWKFLLLYILSGIMGNIFTLYFTADVVAAGASTSLFGLFSAIIALSYFTKNPYLKQIGSSYQILIAINLVFNLFMPSISIAGHLGGLFGGVCCAFMLPSAAEKNIFSKRQRFLAAFLYLAFAVAMLFFAF</sequence>
<dbReference type="STRING" id="764298.STRMA_1872"/>
<feature type="transmembrane region" description="Helical" evidence="7">
    <location>
        <begin position="175"/>
        <end position="191"/>
    </location>
</feature>
<feature type="transmembrane region" description="Helical" evidence="7">
    <location>
        <begin position="203"/>
        <end position="220"/>
    </location>
</feature>
<comment type="similarity">
    <text evidence="2">Belongs to the peptidase S54 family.</text>
</comment>
<keyword evidence="6 7" id="KW-0472">Membrane</keyword>
<evidence type="ECO:0000256" key="3">
    <source>
        <dbReference type="ARBA" id="ARBA00022692"/>
    </source>
</evidence>
<dbReference type="SUPFAM" id="SSF144091">
    <property type="entry name" value="Rhomboid-like"/>
    <property type="match status" value="1"/>
</dbReference>
<dbReference type="GO" id="GO:0016020">
    <property type="term" value="C:membrane"/>
    <property type="evidence" value="ECO:0007669"/>
    <property type="project" value="UniProtKB-SubCell"/>
</dbReference>
<protein>
    <submittedName>
        <fullName evidence="9">Peptidase, S54 family</fullName>
        <ecNumber evidence="9">3.4.21.-</ecNumber>
    </submittedName>
</protein>
<evidence type="ECO:0000313" key="10">
    <source>
        <dbReference type="Proteomes" id="UP000003573"/>
    </source>
</evidence>
<organism evidence="9 10">
    <name type="scientific">Streptococcus macacae NCTC 11558</name>
    <dbReference type="NCBI Taxonomy" id="764298"/>
    <lineage>
        <taxon>Bacteria</taxon>
        <taxon>Bacillati</taxon>
        <taxon>Bacillota</taxon>
        <taxon>Bacilli</taxon>
        <taxon>Lactobacillales</taxon>
        <taxon>Streptococcaceae</taxon>
        <taxon>Streptococcus</taxon>
    </lineage>
</organism>
<feature type="transmembrane region" description="Helical" evidence="7">
    <location>
        <begin position="95"/>
        <end position="113"/>
    </location>
</feature>
<dbReference type="PANTHER" id="PTHR43731:SF14">
    <property type="entry name" value="PRESENILIN-ASSOCIATED RHOMBOID-LIKE PROTEIN, MITOCHONDRIAL"/>
    <property type="match status" value="1"/>
</dbReference>
<feature type="transmembrane region" description="Helical" evidence="7">
    <location>
        <begin position="151"/>
        <end position="169"/>
    </location>
</feature>
<keyword evidence="4 9" id="KW-0378">Hydrolase</keyword>
<feature type="transmembrane region" description="Helical" evidence="7">
    <location>
        <begin position="63"/>
        <end position="83"/>
    </location>
</feature>
<feature type="transmembrane region" description="Helical" evidence="7">
    <location>
        <begin position="119"/>
        <end position="139"/>
    </location>
</feature>
<evidence type="ECO:0000256" key="5">
    <source>
        <dbReference type="ARBA" id="ARBA00022989"/>
    </source>
</evidence>
<dbReference type="InterPro" id="IPR050925">
    <property type="entry name" value="Rhomboid_protease_S54"/>
</dbReference>
<proteinExistence type="inferred from homology"/>
<accession>G5JWC6</accession>
<dbReference type="EMBL" id="AEUW02000001">
    <property type="protein sequence ID" value="EHJ52920.1"/>
    <property type="molecule type" value="Genomic_DNA"/>
</dbReference>
<comment type="subcellular location">
    <subcellularLocation>
        <location evidence="1">Membrane</location>
        <topology evidence="1">Multi-pass membrane protein</topology>
    </subcellularLocation>
</comment>
<dbReference type="Pfam" id="PF01694">
    <property type="entry name" value="Rhomboid"/>
    <property type="match status" value="1"/>
</dbReference>
<dbReference type="GO" id="GO:0004252">
    <property type="term" value="F:serine-type endopeptidase activity"/>
    <property type="evidence" value="ECO:0007669"/>
    <property type="project" value="InterPro"/>
</dbReference>
<evidence type="ECO:0000256" key="4">
    <source>
        <dbReference type="ARBA" id="ARBA00022801"/>
    </source>
</evidence>
<comment type="caution">
    <text evidence="9">The sequence shown here is derived from an EMBL/GenBank/DDBJ whole genome shotgun (WGS) entry which is preliminary data.</text>
</comment>
<evidence type="ECO:0000256" key="7">
    <source>
        <dbReference type="SAM" id="Phobius"/>
    </source>
</evidence>
<dbReference type="Gene3D" id="1.20.1540.10">
    <property type="entry name" value="Rhomboid-like"/>
    <property type="match status" value="1"/>
</dbReference>
<evidence type="ECO:0000313" key="9">
    <source>
        <dbReference type="EMBL" id="EHJ52920.1"/>
    </source>
</evidence>
<feature type="domain" description="Peptidase S54 rhomboid" evidence="8">
    <location>
        <begin position="54"/>
        <end position="188"/>
    </location>
</feature>
<evidence type="ECO:0000256" key="1">
    <source>
        <dbReference type="ARBA" id="ARBA00004141"/>
    </source>
</evidence>
<feature type="transmembrane region" description="Helical" evidence="7">
    <location>
        <begin position="12"/>
        <end position="31"/>
    </location>
</feature>
<keyword evidence="3 7" id="KW-0812">Transmembrane</keyword>
<dbReference type="AlphaFoldDB" id="G5JWC6"/>
<evidence type="ECO:0000256" key="6">
    <source>
        <dbReference type="ARBA" id="ARBA00023136"/>
    </source>
</evidence>
<dbReference type="Proteomes" id="UP000003573">
    <property type="component" value="Unassembled WGS sequence"/>
</dbReference>
<dbReference type="RefSeq" id="WP_003081543.1">
    <property type="nucleotide sequence ID" value="NZ_AEUW02000001.1"/>
</dbReference>
<dbReference type="InterPro" id="IPR022764">
    <property type="entry name" value="Peptidase_S54_rhomboid_dom"/>
</dbReference>
<evidence type="ECO:0000259" key="8">
    <source>
        <dbReference type="Pfam" id="PF01694"/>
    </source>
</evidence>
<keyword evidence="10" id="KW-1185">Reference proteome</keyword>
<dbReference type="InterPro" id="IPR035952">
    <property type="entry name" value="Rhomboid-like_sf"/>
</dbReference>
<dbReference type="PANTHER" id="PTHR43731">
    <property type="entry name" value="RHOMBOID PROTEASE"/>
    <property type="match status" value="1"/>
</dbReference>
<keyword evidence="5 7" id="KW-1133">Transmembrane helix</keyword>